<accession>X1GPB7</accession>
<dbReference type="PANTHER" id="PTHR43214">
    <property type="entry name" value="TWO-COMPONENT RESPONSE REGULATOR"/>
    <property type="match status" value="1"/>
</dbReference>
<dbReference type="Pfam" id="PF00072">
    <property type="entry name" value="Response_reg"/>
    <property type="match status" value="1"/>
</dbReference>
<gene>
    <name evidence="5" type="ORF">S03H2_12407</name>
</gene>
<evidence type="ECO:0000259" key="4">
    <source>
        <dbReference type="PROSITE" id="PS50110"/>
    </source>
</evidence>
<keyword evidence="3" id="KW-0804">Transcription</keyword>
<protein>
    <recommendedName>
        <fullName evidence="4">Response regulatory domain-containing protein</fullName>
    </recommendedName>
</protein>
<dbReference type="InterPro" id="IPR039420">
    <property type="entry name" value="WalR-like"/>
</dbReference>
<dbReference type="Gene3D" id="3.40.50.2300">
    <property type="match status" value="1"/>
</dbReference>
<evidence type="ECO:0000256" key="2">
    <source>
        <dbReference type="ARBA" id="ARBA00023125"/>
    </source>
</evidence>
<dbReference type="EMBL" id="BARU01006313">
    <property type="protein sequence ID" value="GAH46720.1"/>
    <property type="molecule type" value="Genomic_DNA"/>
</dbReference>
<reference evidence="5" key="1">
    <citation type="journal article" date="2014" name="Front. Microbiol.">
        <title>High frequency of phylogenetically diverse reductive dehalogenase-homologous genes in deep subseafloor sedimentary metagenomes.</title>
        <authorList>
            <person name="Kawai M."/>
            <person name="Futagami T."/>
            <person name="Toyoda A."/>
            <person name="Takaki Y."/>
            <person name="Nishi S."/>
            <person name="Hori S."/>
            <person name="Arai W."/>
            <person name="Tsubouchi T."/>
            <person name="Morono Y."/>
            <person name="Uchiyama I."/>
            <person name="Ito T."/>
            <person name="Fujiyama A."/>
            <person name="Inagaki F."/>
            <person name="Takami H."/>
        </authorList>
    </citation>
    <scope>NUCLEOTIDE SEQUENCE</scope>
    <source>
        <strain evidence="5">Expedition CK06-06</strain>
    </source>
</reference>
<dbReference type="InterPro" id="IPR058245">
    <property type="entry name" value="NreC/VraR/RcsB-like_REC"/>
</dbReference>
<comment type="caution">
    <text evidence="5">The sequence shown here is derived from an EMBL/GenBank/DDBJ whole genome shotgun (WGS) entry which is preliminary data.</text>
</comment>
<dbReference type="CDD" id="cd17535">
    <property type="entry name" value="REC_NarL-like"/>
    <property type="match status" value="1"/>
</dbReference>
<keyword evidence="2" id="KW-0238">DNA-binding</keyword>
<dbReference type="SUPFAM" id="SSF52172">
    <property type="entry name" value="CheY-like"/>
    <property type="match status" value="1"/>
</dbReference>
<evidence type="ECO:0000313" key="5">
    <source>
        <dbReference type="EMBL" id="GAH46720.1"/>
    </source>
</evidence>
<dbReference type="GO" id="GO:0003677">
    <property type="term" value="F:DNA binding"/>
    <property type="evidence" value="ECO:0007669"/>
    <property type="project" value="UniProtKB-KW"/>
</dbReference>
<sequence length="153" mass="16664">MGIKILIADDHRIVREAIGSLLNDELGMEVVGQAEDGRTAVQLARELQPNVVVMDIEMPNLNGIEATRQIVHKLPGVRVIALSERSDRRSVLGMLKAGASGYVPKQCAFKELVLAIRNVVSSQTYLSPQISEAVVEEYLNPSAGHDDSVYSVL</sequence>
<dbReference type="AlphaFoldDB" id="X1GPB7"/>
<feature type="domain" description="Response regulatory" evidence="4">
    <location>
        <begin position="4"/>
        <end position="120"/>
    </location>
</feature>
<dbReference type="GO" id="GO:0000160">
    <property type="term" value="P:phosphorelay signal transduction system"/>
    <property type="evidence" value="ECO:0007669"/>
    <property type="project" value="InterPro"/>
</dbReference>
<dbReference type="InterPro" id="IPR001789">
    <property type="entry name" value="Sig_transdc_resp-reg_receiver"/>
</dbReference>
<keyword evidence="1" id="KW-0805">Transcription regulation</keyword>
<evidence type="ECO:0000256" key="1">
    <source>
        <dbReference type="ARBA" id="ARBA00023015"/>
    </source>
</evidence>
<dbReference type="InterPro" id="IPR011006">
    <property type="entry name" value="CheY-like_superfamily"/>
</dbReference>
<dbReference type="SMART" id="SM00448">
    <property type="entry name" value="REC"/>
    <property type="match status" value="1"/>
</dbReference>
<evidence type="ECO:0000256" key="3">
    <source>
        <dbReference type="ARBA" id="ARBA00023163"/>
    </source>
</evidence>
<feature type="non-terminal residue" evidence="5">
    <location>
        <position position="153"/>
    </location>
</feature>
<organism evidence="5">
    <name type="scientific">marine sediment metagenome</name>
    <dbReference type="NCBI Taxonomy" id="412755"/>
    <lineage>
        <taxon>unclassified sequences</taxon>
        <taxon>metagenomes</taxon>
        <taxon>ecological metagenomes</taxon>
    </lineage>
</organism>
<dbReference type="PANTHER" id="PTHR43214:SF41">
    <property type="entry name" value="NITRATE_NITRITE RESPONSE REGULATOR PROTEIN NARP"/>
    <property type="match status" value="1"/>
</dbReference>
<name>X1GPB7_9ZZZZ</name>
<proteinExistence type="predicted"/>
<dbReference type="PROSITE" id="PS50110">
    <property type="entry name" value="RESPONSE_REGULATORY"/>
    <property type="match status" value="1"/>
</dbReference>